<reference evidence="2 3" key="1">
    <citation type="submission" date="2019-07" db="EMBL/GenBank/DDBJ databases">
        <title>WGS assembly of Gossypium mustelinum.</title>
        <authorList>
            <person name="Chen Z.J."/>
            <person name="Sreedasyam A."/>
            <person name="Ando A."/>
            <person name="Song Q."/>
            <person name="De L."/>
            <person name="Hulse-Kemp A."/>
            <person name="Ding M."/>
            <person name="Ye W."/>
            <person name="Kirkbride R."/>
            <person name="Jenkins J."/>
            <person name="Plott C."/>
            <person name="Lovell J."/>
            <person name="Lin Y.-M."/>
            <person name="Vaughn R."/>
            <person name="Liu B."/>
            <person name="Li W."/>
            <person name="Simpson S."/>
            <person name="Scheffler B."/>
            <person name="Saski C."/>
            <person name="Grover C."/>
            <person name="Hu G."/>
            <person name="Conover J."/>
            <person name="Carlson J."/>
            <person name="Shu S."/>
            <person name="Boston L."/>
            <person name="Williams M."/>
            <person name="Peterson D."/>
            <person name="Mcgee K."/>
            <person name="Jones D."/>
            <person name="Wendel J."/>
            <person name="Stelly D."/>
            <person name="Grimwood J."/>
            <person name="Schmutz J."/>
        </authorList>
    </citation>
    <scope>NUCLEOTIDE SEQUENCE [LARGE SCALE GENOMIC DNA]</scope>
    <source>
        <strain evidence="2">1408120.09</strain>
    </source>
</reference>
<dbReference type="AlphaFoldDB" id="A0A5D2XA08"/>
<keyword evidence="3" id="KW-1185">Reference proteome</keyword>
<evidence type="ECO:0000313" key="3">
    <source>
        <dbReference type="Proteomes" id="UP000323597"/>
    </source>
</evidence>
<protein>
    <submittedName>
        <fullName evidence="2">Uncharacterized protein</fullName>
    </submittedName>
</protein>
<dbReference type="Proteomes" id="UP000323597">
    <property type="component" value="Chromosome A11"/>
</dbReference>
<proteinExistence type="predicted"/>
<evidence type="ECO:0000313" key="2">
    <source>
        <dbReference type="EMBL" id="TYJ10716.1"/>
    </source>
</evidence>
<dbReference type="EMBL" id="CM017646">
    <property type="protein sequence ID" value="TYJ10716.1"/>
    <property type="molecule type" value="Genomic_DNA"/>
</dbReference>
<feature type="region of interest" description="Disordered" evidence="1">
    <location>
        <begin position="37"/>
        <end position="57"/>
    </location>
</feature>
<sequence length="57" mass="6382">MVRQDYGSWVNSLMARVSLKPFPSCSQIGNAWKMTRSGMAEDKKSKLKCCSSNPGRQ</sequence>
<name>A0A5D2XA08_GOSMU</name>
<evidence type="ECO:0000256" key="1">
    <source>
        <dbReference type="SAM" id="MobiDB-lite"/>
    </source>
</evidence>
<gene>
    <name evidence="2" type="ORF">E1A91_A11G226800v1</name>
</gene>
<accession>A0A5D2XA08</accession>
<organism evidence="2 3">
    <name type="scientific">Gossypium mustelinum</name>
    <name type="common">Cotton</name>
    <name type="synonym">Gossypium caicoense</name>
    <dbReference type="NCBI Taxonomy" id="34275"/>
    <lineage>
        <taxon>Eukaryota</taxon>
        <taxon>Viridiplantae</taxon>
        <taxon>Streptophyta</taxon>
        <taxon>Embryophyta</taxon>
        <taxon>Tracheophyta</taxon>
        <taxon>Spermatophyta</taxon>
        <taxon>Magnoliopsida</taxon>
        <taxon>eudicotyledons</taxon>
        <taxon>Gunneridae</taxon>
        <taxon>Pentapetalae</taxon>
        <taxon>rosids</taxon>
        <taxon>malvids</taxon>
        <taxon>Malvales</taxon>
        <taxon>Malvaceae</taxon>
        <taxon>Malvoideae</taxon>
        <taxon>Gossypium</taxon>
    </lineage>
</organism>